<dbReference type="OrthoDB" id="6620929at2759"/>
<evidence type="ECO:0000256" key="1">
    <source>
        <dbReference type="ARBA" id="ARBA00022884"/>
    </source>
</evidence>
<dbReference type="SUPFAM" id="SSF54928">
    <property type="entry name" value="RNA-binding domain, RBD"/>
    <property type="match status" value="1"/>
</dbReference>
<dbReference type="InterPro" id="IPR012677">
    <property type="entry name" value="Nucleotide-bd_a/b_plait_sf"/>
</dbReference>
<feature type="domain" description="RRM" evidence="4">
    <location>
        <begin position="82"/>
        <end position="155"/>
    </location>
</feature>
<dbReference type="PANTHER" id="PTHR15592">
    <property type="entry name" value="MATRIN 3/NUCLEAR PROTEIN 220-RELATED"/>
    <property type="match status" value="1"/>
</dbReference>
<evidence type="ECO:0000256" key="2">
    <source>
        <dbReference type="PROSITE-ProRule" id="PRU00176"/>
    </source>
</evidence>
<dbReference type="GeneID" id="112692561"/>
<sequence length="386" mass="43470">MDRVKAECYQNNLRRTGPSVRSTNRKFNDDQHLGSSENHHSSGGNNKARSKRPIGRQSQPGSGDTTRPLPCPQSLWRGEPNRVLIVYGLERMNVNCDKVFNLFCIYGNVTAVKILNGNQVLVELQDVEAAKRCVSKLNLIRLDKTTNLKVKYSKHSYINNHGTSRTLSDGTPAKKIYLKSKFNRFVEKEMKYADQRRIVTPSKILHFYNAPLDICAKKMHKVVTDALGSMDAIRSITILPKKRPDAKCSTGLIEMKSNELAVKTILLLNHMPFESSKSRFPFLMKLSFSKWSDIRQQSTGSSKLLLSIAPCIRRSFHNSEHASPTVELAVARTTQQTTSPGGISWTLWEIIDVVTEAIDRGTGNLVRPTETFQDQLRVTHCDNPAT</sequence>
<dbReference type="RefSeq" id="XP_025423059.1">
    <property type="nucleotide sequence ID" value="XM_025567274.1"/>
</dbReference>
<gene>
    <name evidence="6" type="primary">LOC112692561</name>
</gene>
<protein>
    <submittedName>
        <fullName evidence="6">Heterogeneous nuclear ribonucleoprotein L-like</fullName>
    </submittedName>
</protein>
<accession>A0A8B8GIJ8</accession>
<organism evidence="5 6">
    <name type="scientific">Sipha flava</name>
    <name type="common">yellow sugarcane aphid</name>
    <dbReference type="NCBI Taxonomy" id="143950"/>
    <lineage>
        <taxon>Eukaryota</taxon>
        <taxon>Metazoa</taxon>
        <taxon>Ecdysozoa</taxon>
        <taxon>Arthropoda</taxon>
        <taxon>Hexapoda</taxon>
        <taxon>Insecta</taxon>
        <taxon>Pterygota</taxon>
        <taxon>Neoptera</taxon>
        <taxon>Paraneoptera</taxon>
        <taxon>Hemiptera</taxon>
        <taxon>Sternorrhyncha</taxon>
        <taxon>Aphidomorpha</taxon>
        <taxon>Aphidoidea</taxon>
        <taxon>Aphididae</taxon>
        <taxon>Sipha</taxon>
    </lineage>
</organism>
<keyword evidence="5" id="KW-1185">Reference proteome</keyword>
<keyword evidence="1 2" id="KW-0694">RNA-binding</keyword>
<dbReference type="InterPro" id="IPR055204">
    <property type="entry name" value="HNRNPL_RRM"/>
</dbReference>
<feature type="region of interest" description="Disordered" evidence="3">
    <location>
        <begin position="1"/>
        <end position="74"/>
    </location>
</feature>
<feature type="compositionally biased region" description="Polar residues" evidence="3">
    <location>
        <begin position="56"/>
        <end position="65"/>
    </location>
</feature>
<evidence type="ECO:0000256" key="3">
    <source>
        <dbReference type="SAM" id="MobiDB-lite"/>
    </source>
</evidence>
<reference evidence="6" key="1">
    <citation type="submission" date="2025-08" db="UniProtKB">
        <authorList>
            <consortium name="RefSeq"/>
        </authorList>
    </citation>
    <scope>IDENTIFICATION</scope>
    <source>
        <tissue evidence="6">Whole body</tissue>
    </source>
</reference>
<evidence type="ECO:0000259" key="4">
    <source>
        <dbReference type="PROSITE" id="PS50102"/>
    </source>
</evidence>
<dbReference type="GO" id="GO:0003723">
    <property type="term" value="F:RNA binding"/>
    <property type="evidence" value="ECO:0007669"/>
    <property type="project" value="UniProtKB-UniRule"/>
</dbReference>
<dbReference type="SMART" id="SM00360">
    <property type="entry name" value="RRM"/>
    <property type="match status" value="1"/>
</dbReference>
<feature type="compositionally biased region" description="Polar residues" evidence="3">
    <location>
        <begin position="9"/>
        <end position="22"/>
    </location>
</feature>
<name>A0A8B8GIJ8_9HEMI</name>
<dbReference type="Proteomes" id="UP000694846">
    <property type="component" value="Unplaced"/>
</dbReference>
<dbReference type="Pfam" id="PF22976">
    <property type="entry name" value="RRM_10"/>
    <property type="match status" value="1"/>
</dbReference>
<evidence type="ECO:0000313" key="6">
    <source>
        <dbReference type="RefSeq" id="XP_025423059.1"/>
    </source>
</evidence>
<dbReference type="Gene3D" id="3.30.70.330">
    <property type="match status" value="2"/>
</dbReference>
<proteinExistence type="predicted"/>
<dbReference type="AlphaFoldDB" id="A0A8B8GIJ8"/>
<dbReference type="InterPro" id="IPR035979">
    <property type="entry name" value="RBD_domain_sf"/>
</dbReference>
<dbReference type="InterPro" id="IPR000504">
    <property type="entry name" value="RRM_dom"/>
</dbReference>
<dbReference type="Pfam" id="PF13893">
    <property type="entry name" value="RRM_5"/>
    <property type="match status" value="1"/>
</dbReference>
<dbReference type="PROSITE" id="PS50102">
    <property type="entry name" value="RRM"/>
    <property type="match status" value="1"/>
</dbReference>
<feature type="compositionally biased region" description="Basic and acidic residues" evidence="3">
    <location>
        <begin position="26"/>
        <end position="40"/>
    </location>
</feature>
<evidence type="ECO:0000313" key="5">
    <source>
        <dbReference type="Proteomes" id="UP000694846"/>
    </source>
</evidence>